<dbReference type="InParanoid" id="K7LH64"/>
<organism evidence="2">
    <name type="scientific">Glycine max</name>
    <name type="common">Soybean</name>
    <name type="synonym">Glycine hispida</name>
    <dbReference type="NCBI Taxonomy" id="3847"/>
    <lineage>
        <taxon>Eukaryota</taxon>
        <taxon>Viridiplantae</taxon>
        <taxon>Streptophyta</taxon>
        <taxon>Embryophyta</taxon>
        <taxon>Tracheophyta</taxon>
        <taxon>Spermatophyta</taxon>
        <taxon>Magnoliopsida</taxon>
        <taxon>eudicotyledons</taxon>
        <taxon>Gunneridae</taxon>
        <taxon>Pentapetalae</taxon>
        <taxon>rosids</taxon>
        <taxon>fabids</taxon>
        <taxon>Fabales</taxon>
        <taxon>Fabaceae</taxon>
        <taxon>Papilionoideae</taxon>
        <taxon>50 kb inversion clade</taxon>
        <taxon>NPAAA clade</taxon>
        <taxon>indigoferoid/millettioid clade</taxon>
        <taxon>Phaseoleae</taxon>
        <taxon>Glycine</taxon>
        <taxon>Glycine subgen. Soja</taxon>
    </lineage>
</organism>
<proteinExistence type="predicted"/>
<reference evidence="2" key="2">
    <citation type="submission" date="2018-02" db="UniProtKB">
        <authorList>
            <consortium name="EnsemblPlants"/>
        </authorList>
    </citation>
    <scope>IDENTIFICATION</scope>
    <source>
        <strain evidence="2">Williams 82</strain>
    </source>
</reference>
<dbReference type="EMBL" id="CM000843">
    <property type="protein sequence ID" value="KRH32105.1"/>
    <property type="molecule type" value="Genomic_DNA"/>
</dbReference>
<dbReference type="PaxDb" id="3847-GLYMA10G03760.1"/>
<evidence type="ECO:0000313" key="2">
    <source>
        <dbReference type="EnsemblPlants" id="KRH32105"/>
    </source>
</evidence>
<dbReference type="Gramene" id="KRH32105">
    <property type="protein sequence ID" value="KRH32105"/>
    <property type="gene ID" value="GLYMA_10G032300"/>
</dbReference>
<dbReference type="EnsemblPlants" id="KRH32105">
    <property type="protein sequence ID" value="KRH32105"/>
    <property type="gene ID" value="GLYMA_10G032300"/>
</dbReference>
<reference evidence="1" key="3">
    <citation type="submission" date="2018-07" db="EMBL/GenBank/DDBJ databases">
        <title>WGS assembly of Glycine max.</title>
        <authorList>
            <person name="Schmutz J."/>
            <person name="Cannon S."/>
            <person name="Schlueter J."/>
            <person name="Ma J."/>
            <person name="Mitros T."/>
            <person name="Nelson W."/>
            <person name="Hyten D."/>
            <person name="Song Q."/>
            <person name="Thelen J."/>
            <person name="Cheng J."/>
            <person name="Xu D."/>
            <person name="Hellsten U."/>
            <person name="May G."/>
            <person name="Yu Y."/>
            <person name="Sakurai T."/>
            <person name="Umezawa T."/>
            <person name="Bhattacharyya M."/>
            <person name="Sandhu D."/>
            <person name="Valliyodan B."/>
            <person name="Lindquist E."/>
            <person name="Peto M."/>
            <person name="Grant D."/>
            <person name="Shu S."/>
            <person name="Goodstein D."/>
            <person name="Barry K."/>
            <person name="Futrell-Griggs M."/>
            <person name="Abernathy B."/>
            <person name="Du J."/>
            <person name="Tian Z."/>
            <person name="Zhu L."/>
            <person name="Gill N."/>
            <person name="Joshi T."/>
            <person name="Libault M."/>
            <person name="Sethuraman A."/>
            <person name="Zhang X."/>
            <person name="Shinozaki K."/>
            <person name="Nguyen H."/>
            <person name="Wing R."/>
            <person name="Cregan P."/>
            <person name="Specht J."/>
            <person name="Grimwood J."/>
            <person name="Rokhsar D."/>
            <person name="Stacey G."/>
            <person name="Shoemaker R."/>
            <person name="Jackson S."/>
        </authorList>
    </citation>
    <scope>NUCLEOTIDE SEQUENCE</scope>
    <source>
        <tissue evidence="1">Callus</tissue>
    </source>
</reference>
<reference evidence="1 2" key="1">
    <citation type="journal article" date="2010" name="Nature">
        <title>Genome sequence of the palaeopolyploid soybean.</title>
        <authorList>
            <person name="Schmutz J."/>
            <person name="Cannon S.B."/>
            <person name="Schlueter J."/>
            <person name="Ma J."/>
            <person name="Mitros T."/>
            <person name="Nelson W."/>
            <person name="Hyten D.L."/>
            <person name="Song Q."/>
            <person name="Thelen J.J."/>
            <person name="Cheng J."/>
            <person name="Xu D."/>
            <person name="Hellsten U."/>
            <person name="May G.D."/>
            <person name="Yu Y."/>
            <person name="Sakurai T."/>
            <person name="Umezawa T."/>
            <person name="Bhattacharyya M.K."/>
            <person name="Sandhu D."/>
            <person name="Valliyodan B."/>
            <person name="Lindquist E."/>
            <person name="Peto M."/>
            <person name="Grant D."/>
            <person name="Shu S."/>
            <person name="Goodstein D."/>
            <person name="Barry K."/>
            <person name="Futrell-Griggs M."/>
            <person name="Abernathy B."/>
            <person name="Du J."/>
            <person name="Tian Z."/>
            <person name="Zhu L."/>
            <person name="Gill N."/>
            <person name="Joshi T."/>
            <person name="Libault M."/>
            <person name="Sethuraman A."/>
            <person name="Zhang X.-C."/>
            <person name="Shinozaki K."/>
            <person name="Nguyen H.T."/>
            <person name="Wing R.A."/>
            <person name="Cregan P."/>
            <person name="Specht J."/>
            <person name="Grimwood J."/>
            <person name="Rokhsar D."/>
            <person name="Stacey G."/>
            <person name="Shoemaker R.C."/>
            <person name="Jackson S.A."/>
        </authorList>
    </citation>
    <scope>NUCLEOTIDE SEQUENCE [LARGE SCALE GENOMIC DNA]</scope>
    <source>
        <strain evidence="2">cv. Williams 82</strain>
        <tissue evidence="1">Callus</tissue>
    </source>
</reference>
<evidence type="ECO:0000313" key="3">
    <source>
        <dbReference type="Proteomes" id="UP000008827"/>
    </source>
</evidence>
<evidence type="ECO:0000313" key="1">
    <source>
        <dbReference type="EMBL" id="KRH32105.1"/>
    </source>
</evidence>
<dbReference type="Proteomes" id="UP000008827">
    <property type="component" value="Chromosome 10"/>
</dbReference>
<accession>K7LH64</accession>
<gene>
    <name evidence="1" type="ORF">GLYMA_10G032300</name>
</gene>
<sequence>MTTSLHSVSHSQDLAVFHSLFSGSYGISEVKLDRRVLLGRLRNHSGGRGRPIITIYTELLFV</sequence>
<keyword evidence="3" id="KW-1185">Reference proteome</keyword>
<dbReference type="HOGENOM" id="CLU_2908605_0_0_1"/>
<name>K7LH64_SOYBN</name>
<dbReference type="AlphaFoldDB" id="K7LH64"/>
<protein>
    <submittedName>
        <fullName evidence="1 2">Uncharacterized protein</fullName>
    </submittedName>
</protein>